<dbReference type="Proteomes" id="UP000324222">
    <property type="component" value="Unassembled WGS sequence"/>
</dbReference>
<sequence>MLHDNGRACEASLAAGFVYSLTHFLCRAPVSLPSHPPPSQALESTTQGKEGSHTNAAGRDAPLREEPDAGRTLPSLPMDTCHYFPPASRTRWRRYLRPWREVLSHASSSPVQLRPHWLHLCSCDIASPSQAAATS</sequence>
<feature type="compositionally biased region" description="Polar residues" evidence="1">
    <location>
        <begin position="41"/>
        <end position="55"/>
    </location>
</feature>
<proteinExistence type="predicted"/>
<dbReference type="AlphaFoldDB" id="A0A5B7CNR1"/>
<dbReference type="EMBL" id="VSRR010000143">
    <property type="protein sequence ID" value="MPC11069.1"/>
    <property type="molecule type" value="Genomic_DNA"/>
</dbReference>
<comment type="caution">
    <text evidence="2">The sequence shown here is derived from an EMBL/GenBank/DDBJ whole genome shotgun (WGS) entry which is preliminary data.</text>
</comment>
<feature type="region of interest" description="Disordered" evidence="1">
    <location>
        <begin position="35"/>
        <end position="77"/>
    </location>
</feature>
<gene>
    <name evidence="2" type="ORF">E2C01_003722</name>
</gene>
<protein>
    <submittedName>
        <fullName evidence="2">Uncharacterized protein</fullName>
    </submittedName>
</protein>
<accession>A0A5B7CNR1</accession>
<evidence type="ECO:0000256" key="1">
    <source>
        <dbReference type="SAM" id="MobiDB-lite"/>
    </source>
</evidence>
<evidence type="ECO:0000313" key="3">
    <source>
        <dbReference type="Proteomes" id="UP000324222"/>
    </source>
</evidence>
<evidence type="ECO:0000313" key="2">
    <source>
        <dbReference type="EMBL" id="MPC11069.1"/>
    </source>
</evidence>
<name>A0A5B7CNR1_PORTR</name>
<reference evidence="2 3" key="1">
    <citation type="submission" date="2019-05" db="EMBL/GenBank/DDBJ databases">
        <title>Another draft genome of Portunus trituberculatus and its Hox gene families provides insights of decapod evolution.</title>
        <authorList>
            <person name="Jeong J.-H."/>
            <person name="Song I."/>
            <person name="Kim S."/>
            <person name="Choi T."/>
            <person name="Kim D."/>
            <person name="Ryu S."/>
            <person name="Kim W."/>
        </authorList>
    </citation>
    <scope>NUCLEOTIDE SEQUENCE [LARGE SCALE GENOMIC DNA]</scope>
    <source>
        <tissue evidence="2">Muscle</tissue>
    </source>
</reference>
<keyword evidence="3" id="KW-1185">Reference proteome</keyword>
<organism evidence="2 3">
    <name type="scientific">Portunus trituberculatus</name>
    <name type="common">Swimming crab</name>
    <name type="synonym">Neptunus trituberculatus</name>
    <dbReference type="NCBI Taxonomy" id="210409"/>
    <lineage>
        <taxon>Eukaryota</taxon>
        <taxon>Metazoa</taxon>
        <taxon>Ecdysozoa</taxon>
        <taxon>Arthropoda</taxon>
        <taxon>Crustacea</taxon>
        <taxon>Multicrustacea</taxon>
        <taxon>Malacostraca</taxon>
        <taxon>Eumalacostraca</taxon>
        <taxon>Eucarida</taxon>
        <taxon>Decapoda</taxon>
        <taxon>Pleocyemata</taxon>
        <taxon>Brachyura</taxon>
        <taxon>Eubrachyura</taxon>
        <taxon>Portunoidea</taxon>
        <taxon>Portunidae</taxon>
        <taxon>Portuninae</taxon>
        <taxon>Portunus</taxon>
    </lineage>
</organism>